<feature type="domain" description="tRNA methyltransferase TRMD/TRM10-type" evidence="18">
    <location>
        <begin position="1"/>
        <end position="227"/>
    </location>
</feature>
<comment type="caution">
    <text evidence="21">The sequence shown here is derived from an EMBL/GenBank/DDBJ whole genome shotgun (WGS) entry which is preliminary data.</text>
</comment>
<dbReference type="InterPro" id="IPR029026">
    <property type="entry name" value="tRNA_m1G_MTases_N"/>
</dbReference>
<feature type="binding site" evidence="15 16">
    <location>
        <begin position="132"/>
        <end position="137"/>
    </location>
    <ligand>
        <name>S-adenosyl-L-methionine</name>
        <dbReference type="ChEBI" id="CHEBI:59789"/>
    </ligand>
</feature>
<dbReference type="CDD" id="cd18080">
    <property type="entry name" value="TrmD-like"/>
    <property type="match status" value="1"/>
</dbReference>
<evidence type="ECO:0000313" key="24">
    <source>
        <dbReference type="Proteomes" id="UP000365807"/>
    </source>
</evidence>
<keyword evidence="11 15" id="KW-0819">tRNA processing</keyword>
<comment type="function">
    <text evidence="1 15 17">Specifically methylates guanosine-37 in various tRNAs.</text>
</comment>
<keyword evidence="9 15" id="KW-0808">Transferase</keyword>
<comment type="catalytic activity">
    <reaction evidence="14 15 17">
        <text>guanosine(37) in tRNA + S-adenosyl-L-methionine = N(1)-methylguanosine(37) in tRNA + S-adenosyl-L-homocysteine + H(+)</text>
        <dbReference type="Rhea" id="RHEA:36899"/>
        <dbReference type="Rhea" id="RHEA-COMP:10145"/>
        <dbReference type="Rhea" id="RHEA-COMP:10147"/>
        <dbReference type="ChEBI" id="CHEBI:15378"/>
        <dbReference type="ChEBI" id="CHEBI:57856"/>
        <dbReference type="ChEBI" id="CHEBI:59789"/>
        <dbReference type="ChEBI" id="CHEBI:73542"/>
        <dbReference type="ChEBI" id="CHEBI:74269"/>
        <dbReference type="EC" id="2.1.1.228"/>
    </reaction>
</comment>
<dbReference type="PIRSF" id="PIRSF000386">
    <property type="entry name" value="tRNA_mtase"/>
    <property type="match status" value="1"/>
</dbReference>
<dbReference type="HAMAP" id="MF_00605">
    <property type="entry name" value="TrmD"/>
    <property type="match status" value="1"/>
</dbReference>
<dbReference type="eggNOG" id="COG0336">
    <property type="taxonomic scope" value="Bacteria"/>
</dbReference>
<comment type="subcellular location">
    <subcellularLocation>
        <location evidence="2 15 17">Cytoplasm</location>
    </subcellularLocation>
</comment>
<dbReference type="NCBIfam" id="TIGR00088">
    <property type="entry name" value="trmD"/>
    <property type="match status" value="1"/>
</dbReference>
<dbReference type="Pfam" id="PF01746">
    <property type="entry name" value="tRNA_m1G_MT"/>
    <property type="match status" value="1"/>
</dbReference>
<protein>
    <recommendedName>
        <fullName evidence="6 15">tRNA (guanine-N(1)-)-methyltransferase</fullName>
        <ecNumber evidence="5 15">2.1.1.228</ecNumber>
    </recommendedName>
    <alternativeName>
        <fullName evidence="12 15">M1G-methyltransferase</fullName>
    </alternativeName>
    <alternativeName>
        <fullName evidence="13 15">tRNA [GM37] methyltransferase</fullName>
    </alternativeName>
</protein>
<dbReference type="EMBL" id="AACDUL010000007">
    <property type="protein sequence ID" value="EAK1509569.1"/>
    <property type="molecule type" value="Genomic_DNA"/>
</dbReference>
<dbReference type="PANTHER" id="PTHR46417">
    <property type="entry name" value="TRNA (GUANINE-N(1)-)-METHYLTRANSFERASE"/>
    <property type="match status" value="1"/>
</dbReference>
<evidence type="ECO:0000313" key="21">
    <source>
        <dbReference type="EMBL" id="EAL6850261.1"/>
    </source>
</evidence>
<comment type="similarity">
    <text evidence="3 15 17">Belongs to the RNA methyltransferase TrmD family.</text>
</comment>
<evidence type="ECO:0000313" key="23">
    <source>
        <dbReference type="Proteomes" id="UP000361993"/>
    </source>
</evidence>
<dbReference type="EC" id="2.1.1.228" evidence="5 15"/>
<evidence type="ECO:0000256" key="17">
    <source>
        <dbReference type="RuleBase" id="RU003464"/>
    </source>
</evidence>
<evidence type="ECO:0000256" key="5">
    <source>
        <dbReference type="ARBA" id="ARBA00012807"/>
    </source>
</evidence>
<dbReference type="InterPro" id="IPR023148">
    <property type="entry name" value="tRNA_m1G_MeTrfase_C_sf"/>
</dbReference>
<dbReference type="PANTHER" id="PTHR46417:SF1">
    <property type="entry name" value="TRNA (GUANINE-N(1)-)-METHYLTRANSFERASE"/>
    <property type="match status" value="1"/>
</dbReference>
<evidence type="ECO:0000256" key="10">
    <source>
        <dbReference type="ARBA" id="ARBA00022691"/>
    </source>
</evidence>
<accession>A0A0Q2L2T3</accession>
<evidence type="ECO:0000313" key="19">
    <source>
        <dbReference type="EMBL" id="EAK1509569.1"/>
    </source>
</evidence>
<dbReference type="Proteomes" id="UP000352088">
    <property type="component" value="Unassembled WGS sequence"/>
</dbReference>
<dbReference type="Proteomes" id="UP000365807">
    <property type="component" value="Unassembled WGS sequence"/>
</dbReference>
<dbReference type="Gene3D" id="3.40.1280.10">
    <property type="match status" value="1"/>
</dbReference>
<dbReference type="GO" id="GO:0002939">
    <property type="term" value="P:tRNA N1-guanine methylation"/>
    <property type="evidence" value="ECO:0007669"/>
    <property type="project" value="TreeGrafter"/>
</dbReference>
<evidence type="ECO:0000259" key="18">
    <source>
        <dbReference type="Pfam" id="PF01746"/>
    </source>
</evidence>
<evidence type="ECO:0000256" key="7">
    <source>
        <dbReference type="ARBA" id="ARBA00022490"/>
    </source>
</evidence>
<dbReference type="InterPro" id="IPR016009">
    <property type="entry name" value="tRNA_MeTrfase_TRMD/TRM10"/>
</dbReference>
<dbReference type="OrthoDB" id="9807416at2"/>
<dbReference type="InterPro" id="IPR029028">
    <property type="entry name" value="Alpha/beta_knot_MTases"/>
</dbReference>
<evidence type="ECO:0000313" key="22">
    <source>
        <dbReference type="Proteomes" id="UP000352088"/>
    </source>
</evidence>
<evidence type="ECO:0000256" key="12">
    <source>
        <dbReference type="ARBA" id="ARBA00029736"/>
    </source>
</evidence>
<reference evidence="21 22" key="2">
    <citation type="submission" date="2018-07" db="EMBL/GenBank/DDBJ databases">
        <authorList>
            <consortium name="NARMS: The National Antimicrobial Resistance Monitoring System"/>
        </authorList>
    </citation>
    <scope>NUCLEOTIDE SEQUENCE [LARGE SCALE GENOMIC DNA]</scope>
    <source>
        <strain evidence="21 22">CVM N17C548</strain>
        <strain evidence="20 24">FSIS11807978</strain>
    </source>
</reference>
<dbReference type="SMR" id="A0A0Q2L2T3"/>
<keyword evidence="10 15" id="KW-0949">S-adenosyl-L-methionine</keyword>
<dbReference type="InterPro" id="IPR002649">
    <property type="entry name" value="tRNA_m1G_MeTrfase_TrmD"/>
</dbReference>
<evidence type="ECO:0000256" key="3">
    <source>
        <dbReference type="ARBA" id="ARBA00007630"/>
    </source>
</evidence>
<evidence type="ECO:0000256" key="15">
    <source>
        <dbReference type="HAMAP-Rule" id="MF_00605"/>
    </source>
</evidence>
<dbReference type="KEGG" id="ccoo:ATE51_02196"/>
<dbReference type="EMBL" id="AACQHW010000002">
    <property type="protein sequence ID" value="EAL6850261.1"/>
    <property type="molecule type" value="Genomic_DNA"/>
</dbReference>
<sequence length="234" mass="26896">MKFSFVSLFPNLLEFYFKDSILARAIQKELFQLDFLNPRDFTDNIYHKVDDYKIGGGAGLLMQIKPLYNTLKFIKDSEKDPYFIFLNPSGKTFNQKDAKRLSKKENIVFVCGRYEGIDERVIEIFANEVFSIGDFILTGGELPALTLCDAIARNINGVLGNACSLEEESFENDLLEAPSFAKPFIFEQNFKKFYTPSEFLKGNHAKIATLKTTLASCKTKFFRPDLFLEHERKK</sequence>
<dbReference type="Proteomes" id="UP000361993">
    <property type="component" value="Unassembled WGS sequence"/>
</dbReference>
<dbReference type="GO" id="GO:0005829">
    <property type="term" value="C:cytosol"/>
    <property type="evidence" value="ECO:0007669"/>
    <property type="project" value="TreeGrafter"/>
</dbReference>
<evidence type="ECO:0000256" key="1">
    <source>
        <dbReference type="ARBA" id="ARBA00002634"/>
    </source>
</evidence>
<reference evidence="19 23" key="1">
    <citation type="submission" date="2018-05" db="EMBL/GenBank/DDBJ databases">
        <authorList>
            <consortium name="GenomeTrakr network: Whole genome sequencing for foodborne pathogen traceback"/>
        </authorList>
    </citation>
    <scope>NUCLEOTIDE SEQUENCE [LARGE SCALE GENOMIC DNA]</scope>
    <source>
        <strain evidence="19 23">NC_C6016</strain>
    </source>
</reference>
<dbReference type="EMBL" id="AACGFG010000004">
    <property type="protein sequence ID" value="EAK4357987.1"/>
    <property type="molecule type" value="Genomic_DNA"/>
</dbReference>
<evidence type="ECO:0000256" key="4">
    <source>
        <dbReference type="ARBA" id="ARBA00011738"/>
    </source>
</evidence>
<dbReference type="STRING" id="195.ATE51_02196"/>
<name>A0A0Q2L2T3_CAMCO</name>
<dbReference type="AlphaFoldDB" id="A0A0Q2L2T3"/>
<evidence type="ECO:0000256" key="9">
    <source>
        <dbReference type="ARBA" id="ARBA00022679"/>
    </source>
</evidence>
<gene>
    <name evidence="15 19" type="primary">trmD</name>
    <name evidence="20" type="ORF">C6T04_03445</name>
    <name evidence="19" type="ORF">CJD00_04740</name>
    <name evidence="21" type="ORF">DSX26_02110</name>
</gene>
<keyword evidence="7 15" id="KW-0963">Cytoplasm</keyword>
<dbReference type="GO" id="GO:0052906">
    <property type="term" value="F:tRNA (guanine(37)-N1)-methyltransferase activity"/>
    <property type="evidence" value="ECO:0007669"/>
    <property type="project" value="UniProtKB-UniRule"/>
</dbReference>
<evidence type="ECO:0000256" key="6">
    <source>
        <dbReference type="ARBA" id="ARBA00014679"/>
    </source>
</evidence>
<organism evidence="21 22">
    <name type="scientific">Campylobacter coli</name>
    <dbReference type="NCBI Taxonomy" id="195"/>
    <lineage>
        <taxon>Bacteria</taxon>
        <taxon>Pseudomonadati</taxon>
        <taxon>Campylobacterota</taxon>
        <taxon>Epsilonproteobacteria</taxon>
        <taxon>Campylobacterales</taxon>
        <taxon>Campylobacteraceae</taxon>
        <taxon>Campylobacter</taxon>
    </lineage>
</organism>
<evidence type="ECO:0000256" key="2">
    <source>
        <dbReference type="ARBA" id="ARBA00004496"/>
    </source>
</evidence>
<dbReference type="Gene3D" id="1.10.1270.20">
    <property type="entry name" value="tRNA(m1g37)methyltransferase, domain 2"/>
    <property type="match status" value="1"/>
</dbReference>
<evidence type="ECO:0000256" key="16">
    <source>
        <dbReference type="PIRSR" id="PIRSR000386-1"/>
    </source>
</evidence>
<comment type="subunit">
    <text evidence="4 15 17">Homodimer.</text>
</comment>
<evidence type="ECO:0000313" key="20">
    <source>
        <dbReference type="EMBL" id="EAK4357987.1"/>
    </source>
</evidence>
<evidence type="ECO:0000256" key="14">
    <source>
        <dbReference type="ARBA" id="ARBA00047783"/>
    </source>
</evidence>
<evidence type="ECO:0000256" key="8">
    <source>
        <dbReference type="ARBA" id="ARBA00022603"/>
    </source>
</evidence>
<dbReference type="NCBIfam" id="NF000648">
    <property type="entry name" value="PRK00026.1"/>
    <property type="match status" value="1"/>
</dbReference>
<feature type="binding site" evidence="15 16">
    <location>
        <position position="112"/>
    </location>
    <ligand>
        <name>S-adenosyl-L-methionine</name>
        <dbReference type="ChEBI" id="CHEBI:59789"/>
    </ligand>
</feature>
<proteinExistence type="inferred from homology"/>
<evidence type="ECO:0000256" key="13">
    <source>
        <dbReference type="ARBA" id="ARBA00033392"/>
    </source>
</evidence>
<evidence type="ECO:0000256" key="11">
    <source>
        <dbReference type="ARBA" id="ARBA00022694"/>
    </source>
</evidence>
<keyword evidence="8 15" id="KW-0489">Methyltransferase</keyword>
<dbReference type="SUPFAM" id="SSF75217">
    <property type="entry name" value="alpha/beta knot"/>
    <property type="match status" value="1"/>
</dbReference>
<dbReference type="RefSeq" id="WP_002781559.1">
    <property type="nucleotide sequence ID" value="NZ_AANHVQ020000019.1"/>
</dbReference>